<evidence type="ECO:0000313" key="2">
    <source>
        <dbReference type="Proteomes" id="UP000515908"/>
    </source>
</evidence>
<keyword evidence="2" id="KW-1185">Reference proteome</keyword>
<dbReference type="EMBL" id="LR877146">
    <property type="protein sequence ID" value="CAD2213617.1"/>
    <property type="molecule type" value="Genomic_DNA"/>
</dbReference>
<sequence length="124" mass="14607">MSLDWLLFLEFADAMEPVLLFLLIELPLFLRFMDDLREPLFLEEERFFPEDPFLLDDFFPLLAFALDADLALLLDAPLLLDLLLRLDLPLLFDLIELALPERFAALEELFFPFFEDFFDLAAMV</sequence>
<name>A0A7G2C4F1_9TRYP</name>
<proteinExistence type="predicted"/>
<accession>A0A7G2C4F1</accession>
<reference evidence="1 2" key="1">
    <citation type="submission" date="2020-08" db="EMBL/GenBank/DDBJ databases">
        <authorList>
            <person name="Newling K."/>
            <person name="Davey J."/>
            <person name="Forrester S."/>
        </authorList>
    </citation>
    <scope>NUCLEOTIDE SEQUENCE [LARGE SCALE GENOMIC DNA]</scope>
    <source>
        <strain evidence="2">Crithidia deanei Carvalho (ATCC PRA-265)</strain>
    </source>
</reference>
<gene>
    <name evidence="1" type="ORF">ADEAN_000106000</name>
</gene>
<dbReference type="VEuPathDB" id="TriTrypDB:ADEAN_000106000"/>
<dbReference type="Proteomes" id="UP000515908">
    <property type="component" value="Chromosome 02"/>
</dbReference>
<dbReference type="AlphaFoldDB" id="A0A7G2C4F1"/>
<evidence type="ECO:0000313" key="1">
    <source>
        <dbReference type="EMBL" id="CAD2213617.1"/>
    </source>
</evidence>
<organism evidence="1 2">
    <name type="scientific">Angomonas deanei</name>
    <dbReference type="NCBI Taxonomy" id="59799"/>
    <lineage>
        <taxon>Eukaryota</taxon>
        <taxon>Discoba</taxon>
        <taxon>Euglenozoa</taxon>
        <taxon>Kinetoplastea</taxon>
        <taxon>Metakinetoplastina</taxon>
        <taxon>Trypanosomatida</taxon>
        <taxon>Trypanosomatidae</taxon>
        <taxon>Strigomonadinae</taxon>
        <taxon>Angomonas</taxon>
    </lineage>
</organism>
<protein>
    <submittedName>
        <fullName evidence="1">Uncharacterized protein</fullName>
    </submittedName>
</protein>